<dbReference type="InterPro" id="IPR011032">
    <property type="entry name" value="GroES-like_sf"/>
</dbReference>
<dbReference type="Pfam" id="PF08240">
    <property type="entry name" value="ADH_N"/>
    <property type="match status" value="1"/>
</dbReference>
<dbReference type="Gene3D" id="3.40.50.720">
    <property type="entry name" value="NAD(P)-binding Rossmann-like Domain"/>
    <property type="match status" value="1"/>
</dbReference>
<sequence>MKALRIHARGEPPRLDEVDAPRPGAGEALVEVAAAGLSHFDLTVASGEFGIRPGLPYVPGVEGAGTVVESDVIAPGTRVSIRGGGVGTTTPGTWAELVVVPHEALTQVPDGLDLDLAAVAHDPLTTAHVSLHRVGRLGDWPEAGVAAVTDEVVLVTGAAGGVGSMVVQLALRAGARVVALVSSEHRAPLVPAGAEVVSMQDAVRAAGLAGDPVVTLVVDTVGGAGLAERLAWVRPGGRVAVVGYTAGTSATFDLPNWLLGDVSVLPVNLLRRAAEGEAVVDGLTRLLVDGELAVPLEAFAMDDVAAALDRLVAGQVRGKAVLHPR</sequence>
<dbReference type="GO" id="GO:0016651">
    <property type="term" value="F:oxidoreductase activity, acting on NAD(P)H"/>
    <property type="evidence" value="ECO:0007669"/>
    <property type="project" value="TreeGrafter"/>
</dbReference>
<evidence type="ECO:0000313" key="5">
    <source>
        <dbReference type="Proteomes" id="UP000244384"/>
    </source>
</evidence>
<dbReference type="PANTHER" id="PTHR48106:SF18">
    <property type="entry name" value="QUINONE OXIDOREDUCTASE PIG3"/>
    <property type="match status" value="1"/>
</dbReference>
<name>A0A2S0WQX7_9ACTN</name>
<reference evidence="5" key="1">
    <citation type="submission" date="2018-01" db="EMBL/GenBank/DDBJ databases">
        <authorList>
            <person name="Li J."/>
        </authorList>
    </citation>
    <scope>NUCLEOTIDE SEQUENCE [LARGE SCALE GENOMIC DNA]</scope>
    <source>
        <strain evidence="5">592</strain>
    </source>
</reference>
<accession>A0A2S0WQX7</accession>
<dbReference type="PANTHER" id="PTHR48106">
    <property type="entry name" value="QUINONE OXIDOREDUCTASE PIG3-RELATED"/>
    <property type="match status" value="1"/>
</dbReference>
<feature type="compositionally biased region" description="Basic and acidic residues" evidence="3">
    <location>
        <begin position="8"/>
        <end position="20"/>
    </location>
</feature>
<accession>A0A5F2ELT5</accession>
<dbReference type="SMART" id="SM00829">
    <property type="entry name" value="PKS_ER"/>
    <property type="match status" value="1"/>
</dbReference>
<dbReference type="OrthoDB" id="3571427at2"/>
<evidence type="ECO:0000313" key="4">
    <source>
        <dbReference type="EMBL" id="AWB93717.1"/>
    </source>
</evidence>
<dbReference type="InterPro" id="IPR013149">
    <property type="entry name" value="ADH-like_C"/>
</dbReference>
<organism evidence="4 5">
    <name type="scientific">Aeromicrobium chenweiae</name>
    <dbReference type="NCBI Taxonomy" id="2079793"/>
    <lineage>
        <taxon>Bacteria</taxon>
        <taxon>Bacillati</taxon>
        <taxon>Actinomycetota</taxon>
        <taxon>Actinomycetes</taxon>
        <taxon>Propionibacteriales</taxon>
        <taxon>Nocardioidaceae</taxon>
        <taxon>Aeromicrobium</taxon>
    </lineage>
</organism>
<feature type="region of interest" description="Disordered" evidence="3">
    <location>
        <begin position="1"/>
        <end position="20"/>
    </location>
</feature>
<keyword evidence="2" id="KW-0560">Oxidoreductase</keyword>
<keyword evidence="1" id="KW-0521">NADP</keyword>
<dbReference type="KEGG" id="aez:C3E78_16690"/>
<dbReference type="GO" id="GO:0070402">
    <property type="term" value="F:NADPH binding"/>
    <property type="evidence" value="ECO:0007669"/>
    <property type="project" value="TreeGrafter"/>
</dbReference>
<evidence type="ECO:0000256" key="1">
    <source>
        <dbReference type="ARBA" id="ARBA00022857"/>
    </source>
</evidence>
<dbReference type="InterPro" id="IPR036291">
    <property type="entry name" value="NAD(P)-bd_dom_sf"/>
</dbReference>
<proteinExistence type="predicted"/>
<dbReference type="SUPFAM" id="SSF50129">
    <property type="entry name" value="GroES-like"/>
    <property type="match status" value="1"/>
</dbReference>
<dbReference type="RefSeq" id="WP_108580352.1">
    <property type="nucleotide sequence ID" value="NZ_CP026952.1"/>
</dbReference>
<gene>
    <name evidence="4" type="ORF">C3E78_16690</name>
</gene>
<dbReference type="SUPFAM" id="SSF51735">
    <property type="entry name" value="NAD(P)-binding Rossmann-fold domains"/>
    <property type="match status" value="1"/>
</dbReference>
<dbReference type="InterPro" id="IPR020843">
    <property type="entry name" value="ER"/>
</dbReference>
<dbReference type="Pfam" id="PF00107">
    <property type="entry name" value="ADH_zinc_N"/>
    <property type="match status" value="1"/>
</dbReference>
<dbReference type="AlphaFoldDB" id="A0A2S0WQX7"/>
<dbReference type="Proteomes" id="UP000244384">
    <property type="component" value="Chromosome"/>
</dbReference>
<evidence type="ECO:0000256" key="3">
    <source>
        <dbReference type="SAM" id="MobiDB-lite"/>
    </source>
</evidence>
<dbReference type="EMBL" id="CP026952">
    <property type="protein sequence ID" value="AWB93717.1"/>
    <property type="molecule type" value="Genomic_DNA"/>
</dbReference>
<dbReference type="Gene3D" id="3.90.180.10">
    <property type="entry name" value="Medium-chain alcohol dehydrogenases, catalytic domain"/>
    <property type="match status" value="1"/>
</dbReference>
<dbReference type="InterPro" id="IPR013154">
    <property type="entry name" value="ADH-like_N"/>
</dbReference>
<keyword evidence="5" id="KW-1185">Reference proteome</keyword>
<protein>
    <submittedName>
        <fullName evidence="4">NADPH:quinone reductase</fullName>
    </submittedName>
</protein>
<evidence type="ECO:0000256" key="2">
    <source>
        <dbReference type="ARBA" id="ARBA00023002"/>
    </source>
</evidence>